<protein>
    <submittedName>
        <fullName evidence="1">Uncharacterized protein</fullName>
    </submittedName>
</protein>
<name>A0A919FH91_9MICO</name>
<keyword evidence="2" id="KW-1185">Reference proteome</keyword>
<sequence length="89" mass="9774">MAGVECQVRVCAGHSSEAPLSEVCPPRQAVSQEFRCCPLVLLEAERLSSDGVHNSRVARELLRELVVRDRTRARSHVRGLARRGGLLVA</sequence>
<evidence type="ECO:0000313" key="2">
    <source>
        <dbReference type="Proteomes" id="UP000627369"/>
    </source>
</evidence>
<proteinExistence type="predicted"/>
<dbReference type="AlphaFoldDB" id="A0A919FH91"/>
<reference evidence="1" key="1">
    <citation type="journal article" date="2014" name="Int. J. Syst. Evol. Microbiol.">
        <title>Complete genome sequence of Corynebacterium casei LMG S-19264T (=DSM 44701T), isolated from a smear-ripened cheese.</title>
        <authorList>
            <consortium name="US DOE Joint Genome Institute (JGI-PGF)"/>
            <person name="Walter F."/>
            <person name="Albersmeier A."/>
            <person name="Kalinowski J."/>
            <person name="Ruckert C."/>
        </authorList>
    </citation>
    <scope>NUCLEOTIDE SEQUENCE</scope>
    <source>
        <strain evidence="1">CGMCC 4.7398</strain>
    </source>
</reference>
<dbReference type="EMBL" id="BNAS01000001">
    <property type="protein sequence ID" value="GHH65439.1"/>
    <property type="molecule type" value="Genomic_DNA"/>
</dbReference>
<organism evidence="1 2">
    <name type="scientific">Promicromonospora soli</name>
    <dbReference type="NCBI Taxonomy" id="2035533"/>
    <lineage>
        <taxon>Bacteria</taxon>
        <taxon>Bacillati</taxon>
        <taxon>Actinomycetota</taxon>
        <taxon>Actinomycetes</taxon>
        <taxon>Micrococcales</taxon>
        <taxon>Promicromonosporaceae</taxon>
        <taxon>Promicromonospora</taxon>
    </lineage>
</organism>
<evidence type="ECO:0000313" key="1">
    <source>
        <dbReference type="EMBL" id="GHH65439.1"/>
    </source>
</evidence>
<accession>A0A919FH91</accession>
<comment type="caution">
    <text evidence="1">The sequence shown here is derived from an EMBL/GenBank/DDBJ whole genome shotgun (WGS) entry which is preliminary data.</text>
</comment>
<reference evidence="1" key="2">
    <citation type="submission" date="2020-09" db="EMBL/GenBank/DDBJ databases">
        <authorList>
            <person name="Sun Q."/>
            <person name="Zhou Y."/>
        </authorList>
    </citation>
    <scope>NUCLEOTIDE SEQUENCE</scope>
    <source>
        <strain evidence="1">CGMCC 4.7398</strain>
    </source>
</reference>
<gene>
    <name evidence="1" type="ORF">GCM10017772_03670</name>
</gene>
<dbReference type="Proteomes" id="UP000627369">
    <property type="component" value="Unassembled WGS sequence"/>
</dbReference>